<accession>A0A0L0GDJ1</accession>
<evidence type="ECO:0000313" key="7">
    <source>
        <dbReference type="Proteomes" id="UP000054560"/>
    </source>
</evidence>
<dbReference type="Gene3D" id="3.30.230.10">
    <property type="match status" value="1"/>
</dbReference>
<dbReference type="Gene3D" id="3.30.565.10">
    <property type="entry name" value="Histidine kinase-like ATPase, C-terminal domain"/>
    <property type="match status" value="1"/>
</dbReference>
<dbReference type="InterPro" id="IPR014790">
    <property type="entry name" value="MutL_C"/>
</dbReference>
<dbReference type="InterPro" id="IPR014721">
    <property type="entry name" value="Ribsml_uS5_D2-typ_fold_subgr"/>
</dbReference>
<dbReference type="SMART" id="SM01340">
    <property type="entry name" value="DNA_mis_repair"/>
    <property type="match status" value="1"/>
</dbReference>
<dbReference type="OrthoDB" id="429932at2759"/>
<feature type="region of interest" description="Disordered" evidence="3">
    <location>
        <begin position="625"/>
        <end position="706"/>
    </location>
</feature>
<feature type="domain" description="DNA mismatch repair protein S5" evidence="5">
    <location>
        <begin position="239"/>
        <end position="378"/>
    </location>
</feature>
<dbReference type="STRING" id="667725.A0A0L0GDJ1"/>
<proteinExistence type="inferred from homology"/>
<dbReference type="GeneID" id="25902030"/>
<dbReference type="InterPro" id="IPR020568">
    <property type="entry name" value="Ribosomal_Su5_D2-typ_SF"/>
</dbReference>
<feature type="compositionally biased region" description="Polar residues" evidence="3">
    <location>
        <begin position="544"/>
        <end position="569"/>
    </location>
</feature>
<name>A0A0L0GDJ1_9EUKA</name>
<feature type="compositionally biased region" description="Polar residues" evidence="3">
    <location>
        <begin position="460"/>
        <end position="470"/>
    </location>
</feature>
<evidence type="ECO:0000256" key="2">
    <source>
        <dbReference type="ARBA" id="ARBA00022763"/>
    </source>
</evidence>
<reference evidence="6 7" key="1">
    <citation type="submission" date="2011-02" db="EMBL/GenBank/DDBJ databases">
        <title>The Genome Sequence of Sphaeroforma arctica JP610.</title>
        <authorList>
            <consortium name="The Broad Institute Genome Sequencing Platform"/>
            <person name="Russ C."/>
            <person name="Cuomo C."/>
            <person name="Young S.K."/>
            <person name="Zeng Q."/>
            <person name="Gargeya S."/>
            <person name="Alvarado L."/>
            <person name="Berlin A."/>
            <person name="Chapman S.B."/>
            <person name="Chen Z."/>
            <person name="Freedman E."/>
            <person name="Gellesch M."/>
            <person name="Goldberg J."/>
            <person name="Griggs A."/>
            <person name="Gujja S."/>
            <person name="Heilman E."/>
            <person name="Heiman D."/>
            <person name="Howarth C."/>
            <person name="Mehta T."/>
            <person name="Neiman D."/>
            <person name="Pearson M."/>
            <person name="Roberts A."/>
            <person name="Saif S."/>
            <person name="Shea T."/>
            <person name="Shenoy N."/>
            <person name="Sisk P."/>
            <person name="Stolte C."/>
            <person name="Sykes S."/>
            <person name="White J."/>
            <person name="Yandava C."/>
            <person name="Burger G."/>
            <person name="Gray M.W."/>
            <person name="Holland P.W.H."/>
            <person name="King N."/>
            <person name="Lang F.B.F."/>
            <person name="Roger A.J."/>
            <person name="Ruiz-Trillo I."/>
            <person name="Haas B."/>
            <person name="Nusbaum C."/>
            <person name="Birren B."/>
        </authorList>
    </citation>
    <scope>NUCLEOTIDE SEQUENCE [LARGE SCALE GENOMIC DNA]</scope>
    <source>
        <strain evidence="6 7">JP610</strain>
    </source>
</reference>
<dbReference type="Gene3D" id="3.30.1370.100">
    <property type="entry name" value="MutL, C-terminal domain, regulatory subdomain"/>
    <property type="match status" value="1"/>
</dbReference>
<dbReference type="SUPFAM" id="SSF54211">
    <property type="entry name" value="Ribosomal protein S5 domain 2-like"/>
    <property type="match status" value="1"/>
</dbReference>
<evidence type="ECO:0000313" key="6">
    <source>
        <dbReference type="EMBL" id="KNC86333.1"/>
    </source>
</evidence>
<dbReference type="GO" id="GO:0032300">
    <property type="term" value="C:mismatch repair complex"/>
    <property type="evidence" value="ECO:0007669"/>
    <property type="project" value="InterPro"/>
</dbReference>
<evidence type="ECO:0000256" key="1">
    <source>
        <dbReference type="ARBA" id="ARBA00006082"/>
    </source>
</evidence>
<dbReference type="Gene3D" id="3.30.1540.20">
    <property type="entry name" value="MutL, C-terminal domain, dimerisation subdomain"/>
    <property type="match status" value="1"/>
</dbReference>
<feature type="domain" description="MutL C-terminal dimerisation" evidence="4">
    <location>
        <begin position="1187"/>
        <end position="1355"/>
    </location>
</feature>
<dbReference type="InterPro" id="IPR037198">
    <property type="entry name" value="MutL_C_sf"/>
</dbReference>
<feature type="region of interest" description="Disordered" evidence="3">
    <location>
        <begin position="460"/>
        <end position="487"/>
    </location>
</feature>
<dbReference type="InterPro" id="IPR038973">
    <property type="entry name" value="MutL/Mlh/Pms-like"/>
</dbReference>
<dbReference type="GO" id="GO:0140664">
    <property type="term" value="F:ATP-dependent DNA damage sensor activity"/>
    <property type="evidence" value="ECO:0007669"/>
    <property type="project" value="InterPro"/>
</dbReference>
<dbReference type="eggNOG" id="KOG1977">
    <property type="taxonomic scope" value="Eukaryota"/>
</dbReference>
<dbReference type="GO" id="GO:0005524">
    <property type="term" value="F:ATP binding"/>
    <property type="evidence" value="ECO:0007669"/>
    <property type="project" value="InterPro"/>
</dbReference>
<evidence type="ECO:0000256" key="3">
    <source>
        <dbReference type="SAM" id="MobiDB-lite"/>
    </source>
</evidence>
<comment type="similarity">
    <text evidence="1">Belongs to the DNA mismatch repair MutL/HexB family.</text>
</comment>
<feature type="compositionally biased region" description="Polar residues" evidence="3">
    <location>
        <begin position="1031"/>
        <end position="1040"/>
    </location>
</feature>
<feature type="region of interest" description="Disordered" evidence="3">
    <location>
        <begin position="532"/>
        <end position="569"/>
    </location>
</feature>
<keyword evidence="7" id="KW-1185">Reference proteome</keyword>
<feature type="compositionally biased region" description="Polar residues" evidence="3">
    <location>
        <begin position="773"/>
        <end position="788"/>
    </location>
</feature>
<feature type="compositionally biased region" description="Polar residues" evidence="3">
    <location>
        <begin position="753"/>
        <end position="765"/>
    </location>
</feature>
<feature type="region of interest" description="Disordered" evidence="3">
    <location>
        <begin position="723"/>
        <end position="838"/>
    </location>
</feature>
<dbReference type="GO" id="GO:0016887">
    <property type="term" value="F:ATP hydrolysis activity"/>
    <property type="evidence" value="ECO:0007669"/>
    <property type="project" value="InterPro"/>
</dbReference>
<protein>
    <recommendedName>
        <fullName evidence="8">MutL C-terminal dimerisation domain-containing protein</fullName>
    </recommendedName>
</protein>
<sequence length="1412" mass="154542">MAVSSPKGPATGRIRKLGAEAVSLLRTSVSITSVALCVEELVLNALDAHASRIEVRVNMNTFSVCVSDNGVGLDLENLRLIGERYTTSKFDGEDMYYDADGNEAFTKNVLARPPRQFGFFGEALASLRDISTLEIYTKTSTGPSLLKKFKDGALVCCSDVCAPKPSAGTTVQVHRLFYNMPLRQRGQPAAALSHIKQTVQRMAIIHPQVTFKLINDVNNKIIVEAKQCESSLQAFRDTFLTLGATMLDNLHTLRRVDDTGQQYTLEGFLSTIGHFSKSYQFVFLNKRLLRKSVLHKHINGVIKDSSLSGLRMTAADTDTGPQYSPPIAKAEKFGVYVLNLITNVPHDVCIHHDKSLVEFKDWDAVLNFVDEAISTFLAAHGLLHGLAQECNVESESLGKSPGGRSSVLLPSKVYEYHGSYLRSAPVKRKYTEPPASTPQKRRFISSPVYSQYGSPVTDISNAYTLRNTPRTPGHSKRQARTRQGTPGLAKVTDKFKAKLASMGYSPRSLSKTESPASANPKTTCAVATDLLTSPAKSHRKPNSGCDSRLQSSSLGVASTRSQIGSNNGNITEMHESMQAVLRGGGEANASESNSIAVAHCITCTASDTAGDVLSALGAHGTLNKDFEKVENPDDPLAFTNEPVRVQNDDEDDGKEEDSTRKPSQLAALSGSLGCPSEETTNPSAIPPALPNATSKSKRRLPQSKHQSCFNLQRQIPPLFRAHAAPHNSTARREKQSKEAQSIEQTFPRRDFKTSAQLGTDSQGPTHSRPRPSKPSSNQNDTYEQSHYTLKTHVPTFGSHLDRYPGRLSRPCSSVTPGTGVTDPSRAQHEPHLPSQSEFGTEPVCQFQLQSLPFLQDVVKRSVEARANTTPVVSTSTKHKPGTLTHKEINLHSFAKRSSCSAFAPTGSKDVRQKTPLDAEMPTVITNQEVSDHEAAIVSSDEENSNTSQSPAMTAVDLASEAQNIIRQKVQNVDELPAVSVCQEVSDQAMSSTSRKNPSLKIPAPTTRRGLAIARDEGGCILSTTGCVNKSNSTVAKSTQPKEPLKHVEKHLSRRERLVSKGYGSRDIEQLNAIIREGVSDSKLNAALVTMEQSKVEKHRAEPAQHVPTSGVGGLKEKKGTASSEDSETSTELNVTSILAEWENPVLRPMGQPLRCYSASYAKFLKGAEVTSAEPVLFTRDMLDKARVLKQMDKSYIVCLLPYRTNAVDNPVVALLDQHAAHERLRLEEILSEFSKGRQNNIGPVPLDPFIAVKVTEEDAQCVQQQCEALLRWGIEVIVDLREAAFDERIIVCSLPEVFKTGIREDEVGHVVRTLMNEQIHIHRNTGSMTTILPRVMKRVFNHVACRGAIKFGDELGIDVCRQIVADLAKCDLPFQCAHGRPTLIPLADLEQIDKYRLVKQKQSSGEKRMALA</sequence>
<feature type="region of interest" description="Disordered" evidence="3">
    <location>
        <begin position="1095"/>
        <end position="1129"/>
    </location>
</feature>
<dbReference type="EMBL" id="KQ241657">
    <property type="protein sequence ID" value="KNC86333.1"/>
    <property type="molecule type" value="Genomic_DNA"/>
</dbReference>
<gene>
    <name evidence="6" type="ORF">SARC_01526</name>
</gene>
<dbReference type="SUPFAM" id="SSF118116">
    <property type="entry name" value="DNA mismatch repair protein MutL"/>
    <property type="match status" value="1"/>
</dbReference>
<dbReference type="GO" id="GO:0030983">
    <property type="term" value="F:mismatched DNA binding"/>
    <property type="evidence" value="ECO:0007669"/>
    <property type="project" value="InterPro"/>
</dbReference>
<dbReference type="Pfam" id="PF08676">
    <property type="entry name" value="MutL_C"/>
    <property type="match status" value="1"/>
</dbReference>
<keyword evidence="2" id="KW-0227">DNA damage</keyword>
<dbReference type="PANTHER" id="PTHR10073:SF47">
    <property type="entry name" value="DNA MISMATCH REPAIR PROTEIN MLH3"/>
    <property type="match status" value="1"/>
</dbReference>
<dbReference type="SUPFAM" id="SSF55874">
    <property type="entry name" value="ATPase domain of HSP90 chaperone/DNA topoisomerase II/histidine kinase"/>
    <property type="match status" value="1"/>
</dbReference>
<feature type="region of interest" description="Disordered" evidence="3">
    <location>
        <begin position="1031"/>
        <end position="1051"/>
    </location>
</feature>
<dbReference type="InterPro" id="IPR036890">
    <property type="entry name" value="HATPase_C_sf"/>
</dbReference>
<evidence type="ECO:0008006" key="8">
    <source>
        <dbReference type="Google" id="ProtNLM"/>
    </source>
</evidence>
<dbReference type="Proteomes" id="UP000054560">
    <property type="component" value="Unassembled WGS sequence"/>
</dbReference>
<dbReference type="InterPro" id="IPR042121">
    <property type="entry name" value="MutL_C_regsub"/>
</dbReference>
<evidence type="ECO:0000259" key="4">
    <source>
        <dbReference type="SMART" id="SM00853"/>
    </source>
</evidence>
<feature type="compositionally biased region" description="Basic and acidic residues" evidence="3">
    <location>
        <begin position="1042"/>
        <end position="1051"/>
    </location>
</feature>
<organism evidence="6 7">
    <name type="scientific">Sphaeroforma arctica JP610</name>
    <dbReference type="NCBI Taxonomy" id="667725"/>
    <lineage>
        <taxon>Eukaryota</taxon>
        <taxon>Ichthyosporea</taxon>
        <taxon>Ichthyophonida</taxon>
        <taxon>Sphaeroforma</taxon>
    </lineage>
</organism>
<dbReference type="GO" id="GO:0006298">
    <property type="term" value="P:mismatch repair"/>
    <property type="evidence" value="ECO:0007669"/>
    <property type="project" value="InterPro"/>
</dbReference>
<dbReference type="InterPro" id="IPR042120">
    <property type="entry name" value="MutL_C_dimsub"/>
</dbReference>
<evidence type="ECO:0000259" key="5">
    <source>
        <dbReference type="SMART" id="SM01340"/>
    </source>
</evidence>
<dbReference type="SMART" id="SM00853">
    <property type="entry name" value="MutL_C"/>
    <property type="match status" value="1"/>
</dbReference>
<dbReference type="InterPro" id="IPR013507">
    <property type="entry name" value="DNA_mismatch_S5_2-like"/>
</dbReference>
<dbReference type="RefSeq" id="XP_014160234.1">
    <property type="nucleotide sequence ID" value="XM_014304759.1"/>
</dbReference>
<dbReference type="Pfam" id="PF13589">
    <property type="entry name" value="HATPase_c_3"/>
    <property type="match status" value="1"/>
</dbReference>
<dbReference type="PANTHER" id="PTHR10073">
    <property type="entry name" value="DNA MISMATCH REPAIR PROTEIN MLH, PMS, MUTL"/>
    <property type="match status" value="1"/>
</dbReference>